<name>A0A3M7T252_BRAPC</name>
<sequence>MSIILLKILFLFKNKNLKKISRKLTVFDLIMKKSYSRKISLRKKKYIFTKNALKASKILEELTFNFIILHYL</sequence>
<dbReference type="AlphaFoldDB" id="A0A3M7T252"/>
<proteinExistence type="predicted"/>
<dbReference type="Proteomes" id="UP000276133">
    <property type="component" value="Unassembled WGS sequence"/>
</dbReference>
<comment type="caution">
    <text evidence="1">The sequence shown here is derived from an EMBL/GenBank/DDBJ whole genome shotgun (WGS) entry which is preliminary data.</text>
</comment>
<evidence type="ECO:0000313" key="2">
    <source>
        <dbReference type="Proteomes" id="UP000276133"/>
    </source>
</evidence>
<accession>A0A3M7T252</accession>
<keyword evidence="2" id="KW-1185">Reference proteome</keyword>
<gene>
    <name evidence="1" type="ORF">BpHYR1_012732</name>
</gene>
<dbReference type="EMBL" id="REGN01000433">
    <property type="protein sequence ID" value="RNA41930.1"/>
    <property type="molecule type" value="Genomic_DNA"/>
</dbReference>
<organism evidence="1 2">
    <name type="scientific">Brachionus plicatilis</name>
    <name type="common">Marine rotifer</name>
    <name type="synonym">Brachionus muelleri</name>
    <dbReference type="NCBI Taxonomy" id="10195"/>
    <lineage>
        <taxon>Eukaryota</taxon>
        <taxon>Metazoa</taxon>
        <taxon>Spiralia</taxon>
        <taxon>Gnathifera</taxon>
        <taxon>Rotifera</taxon>
        <taxon>Eurotatoria</taxon>
        <taxon>Monogononta</taxon>
        <taxon>Pseudotrocha</taxon>
        <taxon>Ploima</taxon>
        <taxon>Brachionidae</taxon>
        <taxon>Brachionus</taxon>
    </lineage>
</organism>
<reference evidence="1 2" key="1">
    <citation type="journal article" date="2018" name="Sci. Rep.">
        <title>Genomic signatures of local adaptation to the degree of environmental predictability in rotifers.</title>
        <authorList>
            <person name="Franch-Gras L."/>
            <person name="Hahn C."/>
            <person name="Garcia-Roger E.M."/>
            <person name="Carmona M.J."/>
            <person name="Serra M."/>
            <person name="Gomez A."/>
        </authorList>
    </citation>
    <scope>NUCLEOTIDE SEQUENCE [LARGE SCALE GENOMIC DNA]</scope>
    <source>
        <strain evidence="1">HYR1</strain>
    </source>
</reference>
<evidence type="ECO:0000313" key="1">
    <source>
        <dbReference type="EMBL" id="RNA41930.1"/>
    </source>
</evidence>
<protein>
    <submittedName>
        <fullName evidence="1">Uncharacterized protein</fullName>
    </submittedName>
</protein>